<gene>
    <name evidence="1" type="ORF">SAMN05444337_2262</name>
</gene>
<dbReference type="InterPro" id="IPR025659">
    <property type="entry name" value="Tubby-like_C"/>
</dbReference>
<dbReference type="InterPro" id="IPR038595">
    <property type="entry name" value="LOR_sf"/>
</dbReference>
<dbReference type="InterPro" id="IPR005552">
    <property type="entry name" value="Scramblase"/>
</dbReference>
<dbReference type="GO" id="GO:0017128">
    <property type="term" value="F:phospholipid scramblase activity"/>
    <property type="evidence" value="ECO:0007669"/>
    <property type="project" value="InterPro"/>
</dbReference>
<sequence>MNSILNKNLFLVKEHIGMFKAANNFDVLNPENGTLMMTCREPNLGFFTKLFRFSDYKRMTPFHIVISDNQNKKIISIKRGTTFFRSDVEVYDENEKLIGLFKQKFFFLGGRFEIFDPQGKSLATLQGKWTGWEFKFLKDNNEIALVSKKWAGLGKEFFTSADNYVLKINEVVPEDDPVRALILAAVMCIDMVFKE</sequence>
<dbReference type="Proteomes" id="UP000184232">
    <property type="component" value="Unassembled WGS sequence"/>
</dbReference>
<dbReference type="STRING" id="683124.SAMN05444337_2262"/>
<dbReference type="EMBL" id="FQZH01000004">
    <property type="protein sequence ID" value="SHJ57206.1"/>
    <property type="molecule type" value="Genomic_DNA"/>
</dbReference>
<keyword evidence="2" id="KW-1185">Reference proteome</keyword>
<proteinExistence type="predicted"/>
<dbReference type="RefSeq" id="WP_072785097.1">
    <property type="nucleotide sequence ID" value="NZ_CP045292.1"/>
</dbReference>
<protein>
    <submittedName>
        <fullName evidence="1">Uncharacterized protein YxjI</fullName>
    </submittedName>
</protein>
<dbReference type="AlphaFoldDB" id="A0A1M6KE34"/>
<evidence type="ECO:0000313" key="1">
    <source>
        <dbReference type="EMBL" id="SHJ57206.1"/>
    </source>
</evidence>
<dbReference type="SUPFAM" id="SSF54518">
    <property type="entry name" value="Tubby C-terminal domain-like"/>
    <property type="match status" value="1"/>
</dbReference>
<dbReference type="Pfam" id="PF03803">
    <property type="entry name" value="Scramblase"/>
    <property type="match status" value="1"/>
</dbReference>
<name>A0A1M6KE34_9FLAO</name>
<dbReference type="PANTHER" id="PTHR23248">
    <property type="entry name" value="PHOSPHOLIPID SCRAMBLASE-RELATED"/>
    <property type="match status" value="1"/>
</dbReference>
<organism evidence="1 2">
    <name type="scientific">Flavobacterium haoranii</name>
    <dbReference type="NCBI Taxonomy" id="683124"/>
    <lineage>
        <taxon>Bacteria</taxon>
        <taxon>Pseudomonadati</taxon>
        <taxon>Bacteroidota</taxon>
        <taxon>Flavobacteriia</taxon>
        <taxon>Flavobacteriales</taxon>
        <taxon>Flavobacteriaceae</taxon>
        <taxon>Flavobacterium</taxon>
    </lineage>
</organism>
<reference evidence="1 2" key="1">
    <citation type="submission" date="2016-11" db="EMBL/GenBank/DDBJ databases">
        <authorList>
            <person name="Jaros S."/>
            <person name="Januszkiewicz K."/>
            <person name="Wedrychowicz H."/>
        </authorList>
    </citation>
    <scope>NUCLEOTIDE SEQUENCE [LARGE SCALE GENOMIC DNA]</scope>
    <source>
        <strain evidence="1 2">DSM 22807</strain>
    </source>
</reference>
<dbReference type="GO" id="GO:0005886">
    <property type="term" value="C:plasma membrane"/>
    <property type="evidence" value="ECO:0007669"/>
    <property type="project" value="TreeGrafter"/>
</dbReference>
<dbReference type="PANTHER" id="PTHR23248:SF9">
    <property type="entry name" value="PHOSPHOLIPID SCRAMBLASE"/>
    <property type="match status" value="1"/>
</dbReference>
<dbReference type="Gene3D" id="2.40.160.200">
    <property type="entry name" value="LURP1-related"/>
    <property type="match status" value="1"/>
</dbReference>
<accession>A0A1M6KE34</accession>
<evidence type="ECO:0000313" key="2">
    <source>
        <dbReference type="Proteomes" id="UP000184232"/>
    </source>
</evidence>
<dbReference type="OrthoDB" id="652307at2"/>